<protein>
    <recommendedName>
        <fullName evidence="4">Inner membrane protein</fullName>
    </recommendedName>
</protein>
<proteinExistence type="predicted"/>
<feature type="transmembrane region" description="Helical" evidence="1">
    <location>
        <begin position="72"/>
        <end position="91"/>
    </location>
</feature>
<dbReference type="AlphaFoldDB" id="A0A807LL82"/>
<keyword evidence="1" id="KW-0472">Membrane</keyword>
<organism evidence="2 3">
    <name type="scientific">Kosakonia cowanii JCM 10956 = DSM 18146</name>
    <dbReference type="NCBI Taxonomy" id="1300165"/>
    <lineage>
        <taxon>Bacteria</taxon>
        <taxon>Pseudomonadati</taxon>
        <taxon>Pseudomonadota</taxon>
        <taxon>Gammaproteobacteria</taxon>
        <taxon>Enterobacterales</taxon>
        <taxon>Enterobacteriaceae</taxon>
        <taxon>Kosakonia</taxon>
    </lineage>
</organism>
<gene>
    <name evidence="2" type="ORF">BWI95_15575</name>
</gene>
<dbReference type="KEGG" id="kco:BWI95_15575"/>
<dbReference type="Proteomes" id="UP000187148">
    <property type="component" value="Chromosome"/>
</dbReference>
<keyword evidence="3" id="KW-1185">Reference proteome</keyword>
<dbReference type="EMBL" id="CP019445">
    <property type="protein sequence ID" value="APZ06365.1"/>
    <property type="molecule type" value="Genomic_DNA"/>
</dbReference>
<evidence type="ECO:0000313" key="2">
    <source>
        <dbReference type="EMBL" id="APZ06365.1"/>
    </source>
</evidence>
<accession>A0A807LL82</accession>
<sequence length="92" mass="10637">MVWGVSLVYFVLGWIFFTRTFRLYALVSSLLLVIALHNVLQSHLLVILYLAVLAVTFITLLLLKRSPDKKGTLYFSLPCWLLIVTVIFNLFF</sequence>
<keyword evidence="1" id="KW-1133">Transmembrane helix</keyword>
<keyword evidence="1" id="KW-0812">Transmembrane</keyword>
<reference evidence="2 3" key="1">
    <citation type="submission" date="2017-01" db="EMBL/GenBank/DDBJ databases">
        <authorList>
            <person name="Cao J.-M."/>
        </authorList>
    </citation>
    <scope>NUCLEOTIDE SEQUENCE [LARGE SCALE GENOMIC DNA]</scope>
    <source>
        <strain evidence="2 3">888-76</strain>
    </source>
</reference>
<feature type="transmembrane region" description="Helical" evidence="1">
    <location>
        <begin position="7"/>
        <end position="36"/>
    </location>
</feature>
<name>A0A807LL82_9ENTR</name>
<evidence type="ECO:0008006" key="4">
    <source>
        <dbReference type="Google" id="ProtNLM"/>
    </source>
</evidence>
<evidence type="ECO:0000313" key="3">
    <source>
        <dbReference type="Proteomes" id="UP000187148"/>
    </source>
</evidence>
<feature type="transmembrane region" description="Helical" evidence="1">
    <location>
        <begin position="42"/>
        <end position="63"/>
    </location>
</feature>
<evidence type="ECO:0000256" key="1">
    <source>
        <dbReference type="SAM" id="Phobius"/>
    </source>
</evidence>